<dbReference type="RefSeq" id="WP_095133671.1">
    <property type="nucleotide sequence ID" value="NZ_NIBG01000008.1"/>
</dbReference>
<dbReference type="Gene3D" id="3.40.50.1820">
    <property type="entry name" value="alpha/beta hydrolase"/>
    <property type="match status" value="1"/>
</dbReference>
<sequence length="290" mass="32701">MIGKFIANMVTVPGDSPVFDSPDNYNLKYEDVTFTAEDGVELSGWIINPGKNKVILQQHFASQCSRAGYTPKGKSGVKLWDEDITFLRQAKHFANQGYSILMYDFRNHGKSGKAELPYVTGGVEEARDVIAAVEFISNHPDYKDASIGLFSICMGTNATSLAFGIKDGLENYKNIKAYVSVQPLNYGDFLEGMGMPKFLVNRANKANLNRGGKEFYATPYENLKKVHVPVMVFQNSNDPWTNMNSVKKYYETIPTEKKMVWADLEKKRAAAYDYVGSKPQEFVDFFNKYM</sequence>
<gene>
    <name evidence="2" type="ORF">CCE28_10525</name>
</gene>
<organism evidence="2 3">
    <name type="scientific">Anaeromicrobium sediminis</name>
    <dbReference type="NCBI Taxonomy" id="1478221"/>
    <lineage>
        <taxon>Bacteria</taxon>
        <taxon>Bacillati</taxon>
        <taxon>Bacillota</taxon>
        <taxon>Clostridia</taxon>
        <taxon>Peptostreptococcales</taxon>
        <taxon>Thermotaleaceae</taxon>
        <taxon>Anaeromicrobium</taxon>
    </lineage>
</organism>
<proteinExistence type="predicted"/>
<evidence type="ECO:0000313" key="3">
    <source>
        <dbReference type="Proteomes" id="UP000216024"/>
    </source>
</evidence>
<dbReference type="EMBL" id="NIBG01000008">
    <property type="protein sequence ID" value="PAB59291.1"/>
    <property type="molecule type" value="Genomic_DNA"/>
</dbReference>
<dbReference type="InterPro" id="IPR050261">
    <property type="entry name" value="FrsA_esterase"/>
</dbReference>
<accession>A0A267MI86</accession>
<dbReference type="PANTHER" id="PTHR22946:SF9">
    <property type="entry name" value="POLYKETIDE TRANSFERASE AF380"/>
    <property type="match status" value="1"/>
</dbReference>
<keyword evidence="1 2" id="KW-0378">Hydrolase</keyword>
<dbReference type="OrthoDB" id="9776685at2"/>
<comment type="caution">
    <text evidence="2">The sequence shown here is derived from an EMBL/GenBank/DDBJ whole genome shotgun (WGS) entry which is preliminary data.</text>
</comment>
<dbReference type="Proteomes" id="UP000216024">
    <property type="component" value="Unassembled WGS sequence"/>
</dbReference>
<name>A0A267MI86_9FIRM</name>
<dbReference type="AlphaFoldDB" id="A0A267MI86"/>
<protein>
    <submittedName>
        <fullName evidence="2">Alpha/beta hydrolase</fullName>
    </submittedName>
</protein>
<dbReference type="PANTHER" id="PTHR22946">
    <property type="entry name" value="DIENELACTONE HYDROLASE DOMAIN-CONTAINING PROTEIN-RELATED"/>
    <property type="match status" value="1"/>
</dbReference>
<keyword evidence="3" id="KW-1185">Reference proteome</keyword>
<dbReference type="InterPro" id="IPR029058">
    <property type="entry name" value="AB_hydrolase_fold"/>
</dbReference>
<evidence type="ECO:0000256" key="1">
    <source>
        <dbReference type="ARBA" id="ARBA00022801"/>
    </source>
</evidence>
<dbReference type="SUPFAM" id="SSF53474">
    <property type="entry name" value="alpha/beta-Hydrolases"/>
    <property type="match status" value="1"/>
</dbReference>
<evidence type="ECO:0000313" key="2">
    <source>
        <dbReference type="EMBL" id="PAB59291.1"/>
    </source>
</evidence>
<dbReference type="GO" id="GO:0052689">
    <property type="term" value="F:carboxylic ester hydrolase activity"/>
    <property type="evidence" value="ECO:0007669"/>
    <property type="project" value="UniProtKB-ARBA"/>
</dbReference>
<reference evidence="2 3" key="1">
    <citation type="submission" date="2017-06" db="EMBL/GenBank/DDBJ databases">
        <title>Draft genome sequence of anaerobic fermentative bacterium Anaeromicrobium sediminis DY2726D isolated from West Pacific Ocean sediments.</title>
        <authorList>
            <person name="Zeng X."/>
        </authorList>
    </citation>
    <scope>NUCLEOTIDE SEQUENCE [LARGE SCALE GENOMIC DNA]</scope>
    <source>
        <strain evidence="2 3">DY2726D</strain>
    </source>
</reference>